<protein>
    <submittedName>
        <fullName evidence="1">Uncharacterized protein</fullName>
    </submittedName>
</protein>
<evidence type="ECO:0000313" key="2">
    <source>
        <dbReference type="Proteomes" id="UP000248054"/>
    </source>
</evidence>
<sequence length="85" mass="9678">MRLIAQELINIWYKSGPHDNNVAIQLESTEDYYYAKNVTLNITALELNGGTVTRSKGTFSGDFYRHNLVEADVHTINDGEFEIIQ</sequence>
<proteinExistence type="predicted"/>
<accession>A0A2V4XRR6</accession>
<name>A0A2V4XRR6_9FLAO</name>
<keyword evidence="2" id="KW-1185">Reference proteome</keyword>
<gene>
    <name evidence="1" type="ORF">DFQ11_105160</name>
</gene>
<reference evidence="1 2" key="1">
    <citation type="submission" date="2018-06" db="EMBL/GenBank/DDBJ databases">
        <title>Genomic Encyclopedia of Type Strains, Phase III (KMG-III): the genomes of soil and plant-associated and newly described type strains.</title>
        <authorList>
            <person name="Whitman W."/>
        </authorList>
    </citation>
    <scope>NUCLEOTIDE SEQUENCE [LARGE SCALE GENOMIC DNA]</scope>
    <source>
        <strain evidence="1 2">CECT 7945</strain>
    </source>
</reference>
<dbReference type="RefSeq" id="WP_110476064.1">
    <property type="nucleotide sequence ID" value="NZ_BMWQ01000005.1"/>
</dbReference>
<dbReference type="OrthoDB" id="9855737at2"/>
<comment type="caution">
    <text evidence="1">The sequence shown here is derived from an EMBL/GenBank/DDBJ whole genome shotgun (WGS) entry which is preliminary data.</text>
</comment>
<dbReference type="EMBL" id="QJTD01000005">
    <property type="protein sequence ID" value="PYE80561.1"/>
    <property type="molecule type" value="Genomic_DNA"/>
</dbReference>
<evidence type="ECO:0000313" key="1">
    <source>
        <dbReference type="EMBL" id="PYE80561.1"/>
    </source>
</evidence>
<dbReference type="AlphaFoldDB" id="A0A2V4XRR6"/>
<dbReference type="Proteomes" id="UP000248054">
    <property type="component" value="Unassembled WGS sequence"/>
</dbReference>
<organism evidence="1 2">
    <name type="scientific">Winogradskyella epiphytica</name>
    <dbReference type="NCBI Taxonomy" id="262005"/>
    <lineage>
        <taxon>Bacteria</taxon>
        <taxon>Pseudomonadati</taxon>
        <taxon>Bacteroidota</taxon>
        <taxon>Flavobacteriia</taxon>
        <taxon>Flavobacteriales</taxon>
        <taxon>Flavobacteriaceae</taxon>
        <taxon>Winogradskyella</taxon>
    </lineage>
</organism>